<protein>
    <submittedName>
        <fullName evidence="3">MerR regulatory family protein</fullName>
    </submittedName>
</protein>
<gene>
    <name evidence="3" type="ORF">SBF1_1010012</name>
</gene>
<dbReference type="OrthoDB" id="9806513at2"/>
<name>A0A2U3JVS1_9FIRM</name>
<evidence type="ECO:0000259" key="2">
    <source>
        <dbReference type="PROSITE" id="PS50937"/>
    </source>
</evidence>
<dbReference type="PROSITE" id="PS50937">
    <property type="entry name" value="HTH_MERR_2"/>
    <property type="match status" value="1"/>
</dbReference>
<reference evidence="4" key="1">
    <citation type="submission" date="2018-02" db="EMBL/GenBank/DDBJ databases">
        <authorList>
            <person name="Hausmann B."/>
        </authorList>
    </citation>
    <scope>NUCLEOTIDE SEQUENCE [LARGE SCALE GENOMIC DNA]</scope>
    <source>
        <strain evidence="4">Peat soil MAG SbF1</strain>
    </source>
</reference>
<feature type="domain" description="HTH merR-type" evidence="2">
    <location>
        <begin position="8"/>
        <end position="76"/>
    </location>
</feature>
<evidence type="ECO:0000256" key="1">
    <source>
        <dbReference type="ARBA" id="ARBA00023125"/>
    </source>
</evidence>
<dbReference type="AlphaFoldDB" id="A0A2U3JVS1"/>
<keyword evidence="1" id="KW-0238">DNA-binding</keyword>
<dbReference type="GO" id="GO:0003677">
    <property type="term" value="F:DNA binding"/>
    <property type="evidence" value="ECO:0007669"/>
    <property type="project" value="UniProtKB-KW"/>
</dbReference>
<dbReference type="EMBL" id="OMOF01000004">
    <property type="protein sequence ID" value="SPF31525.1"/>
    <property type="molecule type" value="Genomic_DNA"/>
</dbReference>
<dbReference type="Pfam" id="PF13411">
    <property type="entry name" value="MerR_1"/>
    <property type="match status" value="1"/>
</dbReference>
<evidence type="ECO:0000313" key="3">
    <source>
        <dbReference type="EMBL" id="SPF31525.1"/>
    </source>
</evidence>
<accession>A0A2U3JVS1</accession>
<dbReference type="InterPro" id="IPR000551">
    <property type="entry name" value="MerR-type_HTH_dom"/>
</dbReference>
<dbReference type="InterPro" id="IPR047057">
    <property type="entry name" value="MerR_fam"/>
</dbReference>
<dbReference type="InterPro" id="IPR009061">
    <property type="entry name" value="DNA-bd_dom_put_sf"/>
</dbReference>
<dbReference type="SMART" id="SM00422">
    <property type="entry name" value="HTH_MERR"/>
    <property type="match status" value="1"/>
</dbReference>
<dbReference type="PANTHER" id="PTHR30204">
    <property type="entry name" value="REDOX-CYCLING DRUG-SENSING TRANSCRIPTIONAL ACTIVATOR SOXR"/>
    <property type="match status" value="1"/>
</dbReference>
<dbReference type="SUPFAM" id="SSF46955">
    <property type="entry name" value="Putative DNA-binding domain"/>
    <property type="match status" value="1"/>
</dbReference>
<dbReference type="PANTHER" id="PTHR30204:SF58">
    <property type="entry name" value="HTH-TYPE TRANSCRIPTIONAL REGULATOR YFMP"/>
    <property type="match status" value="1"/>
</dbReference>
<dbReference type="Gene3D" id="1.10.1660.10">
    <property type="match status" value="1"/>
</dbReference>
<dbReference type="GO" id="GO:0003700">
    <property type="term" value="F:DNA-binding transcription factor activity"/>
    <property type="evidence" value="ECO:0007669"/>
    <property type="project" value="InterPro"/>
</dbReference>
<proteinExistence type="predicted"/>
<dbReference type="Proteomes" id="UP000238916">
    <property type="component" value="Unassembled WGS sequence"/>
</dbReference>
<evidence type="ECO:0000313" key="4">
    <source>
        <dbReference type="Proteomes" id="UP000238916"/>
    </source>
</evidence>
<organism evidence="3 4">
    <name type="scientific">Candidatus Desulfosporosinus infrequens</name>
    <dbReference type="NCBI Taxonomy" id="2043169"/>
    <lineage>
        <taxon>Bacteria</taxon>
        <taxon>Bacillati</taxon>
        <taxon>Bacillota</taxon>
        <taxon>Clostridia</taxon>
        <taxon>Eubacteriales</taxon>
        <taxon>Desulfitobacteriaceae</taxon>
        <taxon>Desulfosporosinus</taxon>
    </lineage>
</organism>
<sequence>MFDENQGLYTIGTVAELLDEHPETLRVWERNDLVRPDRTGYQRKYSSNDVRRLKFIKYLMHEKGLNIAGVKHLTSMYFCWYKQNCQGGAHQNSLVPVNASKACWKIEGSYCLVASDKAEMCNSCDRLKCCTGCNMSL</sequence>